<dbReference type="Proteomes" id="UP000014074">
    <property type="component" value="Unassembled WGS sequence"/>
</dbReference>
<dbReference type="OrthoDB" id="542013at2759"/>
<dbReference type="eggNOG" id="KOG1208">
    <property type="taxonomic scope" value="Eukaryota"/>
</dbReference>
<dbReference type="PANTHER" id="PTHR24320:SF148">
    <property type="entry name" value="NAD(P)-BINDING ROSSMANN-FOLD SUPERFAMILY PROTEIN"/>
    <property type="match status" value="1"/>
</dbReference>
<dbReference type="RefSeq" id="XP_007917867.1">
    <property type="nucleotide sequence ID" value="XM_007919676.1"/>
</dbReference>
<reference evidence="4" key="1">
    <citation type="journal article" date="2013" name="Genome Announc.">
        <title>Draft genome sequence of the ascomycete Phaeoacremonium aleophilum strain UCR-PA7, a causal agent of the esca disease complex in grapevines.</title>
        <authorList>
            <person name="Blanco-Ulate B."/>
            <person name="Rolshausen P."/>
            <person name="Cantu D."/>
        </authorList>
    </citation>
    <scope>NUCLEOTIDE SEQUENCE [LARGE SCALE GENOMIC DNA]</scope>
    <source>
        <strain evidence="4">UCR-PA7</strain>
    </source>
</reference>
<dbReference type="HOGENOM" id="CLU_010194_44_3_1"/>
<dbReference type="Pfam" id="PF00106">
    <property type="entry name" value="adh_short"/>
    <property type="match status" value="1"/>
</dbReference>
<dbReference type="PANTHER" id="PTHR24320">
    <property type="entry name" value="RETINOL DEHYDROGENASE"/>
    <property type="match status" value="1"/>
</dbReference>
<evidence type="ECO:0000256" key="1">
    <source>
        <dbReference type="ARBA" id="ARBA00006484"/>
    </source>
</evidence>
<dbReference type="KEGG" id="tmn:UCRPA7_7142"/>
<dbReference type="Gene3D" id="3.40.50.720">
    <property type="entry name" value="NAD(P)-binding Rossmann-like Domain"/>
    <property type="match status" value="1"/>
</dbReference>
<accession>R8BDH2</accession>
<dbReference type="EMBL" id="KB933268">
    <property type="protein sequence ID" value="EON97351.1"/>
    <property type="molecule type" value="Genomic_DNA"/>
</dbReference>
<sequence>MASKYKRSVIVTGGTINLGYYAALNIARSRPDYLVVISSRSDNTHSADSINEITGQKNVIFIPLDLFDLDGIWSSKAYPPIQSLVLNAGLQFPKQLQMAPSGLVATFAVCHVGHALLFHLLCPHLAPKSHILVVSSSGHDPAQKTGMPYALYNTAEDLAHPPPSMIKVSGKQRYTTVKLVNVSWAYTLDKKLKEKVPERGIVVNAFDPGTMR</sequence>
<dbReference type="SUPFAM" id="SSF51735">
    <property type="entry name" value="NAD(P)-binding Rossmann-fold domains"/>
    <property type="match status" value="1"/>
</dbReference>
<dbReference type="InterPro" id="IPR002347">
    <property type="entry name" value="SDR_fam"/>
</dbReference>
<dbReference type="GO" id="GO:0016491">
    <property type="term" value="F:oxidoreductase activity"/>
    <property type="evidence" value="ECO:0007669"/>
    <property type="project" value="UniProtKB-KW"/>
</dbReference>
<keyword evidence="4" id="KW-1185">Reference proteome</keyword>
<dbReference type="GeneID" id="19327873"/>
<proteinExistence type="inferred from homology"/>
<organism evidence="3 4">
    <name type="scientific">Phaeoacremonium minimum (strain UCR-PA7)</name>
    <name type="common">Esca disease fungus</name>
    <name type="synonym">Togninia minima</name>
    <dbReference type="NCBI Taxonomy" id="1286976"/>
    <lineage>
        <taxon>Eukaryota</taxon>
        <taxon>Fungi</taxon>
        <taxon>Dikarya</taxon>
        <taxon>Ascomycota</taxon>
        <taxon>Pezizomycotina</taxon>
        <taxon>Sordariomycetes</taxon>
        <taxon>Sordariomycetidae</taxon>
        <taxon>Togniniales</taxon>
        <taxon>Togniniaceae</taxon>
        <taxon>Phaeoacremonium</taxon>
    </lineage>
</organism>
<dbReference type="AlphaFoldDB" id="R8BDH2"/>
<gene>
    <name evidence="3" type="ORF">UCRPA7_7142</name>
</gene>
<keyword evidence="2" id="KW-0560">Oxidoreductase</keyword>
<name>R8BDH2_PHAM7</name>
<dbReference type="PRINTS" id="PR00081">
    <property type="entry name" value="GDHRDH"/>
</dbReference>
<evidence type="ECO:0000313" key="3">
    <source>
        <dbReference type="EMBL" id="EON97351.1"/>
    </source>
</evidence>
<comment type="similarity">
    <text evidence="1">Belongs to the short-chain dehydrogenases/reductases (SDR) family.</text>
</comment>
<evidence type="ECO:0000313" key="4">
    <source>
        <dbReference type="Proteomes" id="UP000014074"/>
    </source>
</evidence>
<protein>
    <submittedName>
        <fullName evidence="3">Putative dehydrogenase reductase protein</fullName>
    </submittedName>
</protein>
<evidence type="ECO:0000256" key="2">
    <source>
        <dbReference type="ARBA" id="ARBA00023002"/>
    </source>
</evidence>
<dbReference type="InterPro" id="IPR036291">
    <property type="entry name" value="NAD(P)-bd_dom_sf"/>
</dbReference>